<organism evidence="1 2">
    <name type="scientific">Stutzerimonas stutzeri KOS6</name>
    <dbReference type="NCBI Taxonomy" id="1218352"/>
    <lineage>
        <taxon>Bacteria</taxon>
        <taxon>Pseudomonadati</taxon>
        <taxon>Pseudomonadota</taxon>
        <taxon>Gammaproteobacteria</taxon>
        <taxon>Pseudomonadales</taxon>
        <taxon>Pseudomonadaceae</taxon>
        <taxon>Stutzerimonas</taxon>
    </lineage>
</organism>
<dbReference type="HOGENOM" id="CLU_2864509_0_0_6"/>
<evidence type="ECO:0000313" key="1">
    <source>
        <dbReference type="EMBL" id="EWC41271.1"/>
    </source>
</evidence>
<gene>
    <name evidence="1" type="ORF">B597_010855</name>
</gene>
<reference evidence="1 2" key="1">
    <citation type="journal article" date="2013" name="Genome Announc.">
        <title>Draft Genome of the Nitrogen-Fixing Bacterium Pseudomonas stutzeri Strain KOS6 Isolated from Industrial Hydrocarbon Sludge.</title>
        <authorList>
            <person name="Grigoryeva T.V."/>
            <person name="Laikov A.V."/>
            <person name="Naumova R.P."/>
            <person name="Manolov A.I."/>
            <person name="Larin A.K."/>
            <person name="Karpova I.Y."/>
            <person name="Semashko T.A."/>
            <person name="Alexeev D.G."/>
            <person name="Kostryukova E.S."/>
            <person name="Muller R."/>
            <person name="Govorun V.M."/>
        </authorList>
    </citation>
    <scope>NUCLEOTIDE SEQUENCE [LARGE SCALE GENOMIC DNA]</scope>
    <source>
        <strain evidence="1 2">KOS6</strain>
    </source>
</reference>
<protein>
    <submittedName>
        <fullName evidence="1">Uncharacterized protein</fullName>
    </submittedName>
</protein>
<sequence length="64" mass="7462">MSARVSRLLRLLRSQCFSSAVTGGDLEVAEHAHRQFIRRDARWRELQTPRRRPCRQTKSLALGE</sequence>
<evidence type="ECO:0000313" key="2">
    <source>
        <dbReference type="Proteomes" id="UP000026923"/>
    </source>
</evidence>
<accession>A0A061JNG8</accession>
<dbReference type="AlphaFoldDB" id="A0A061JNG8"/>
<comment type="caution">
    <text evidence="1">The sequence shown here is derived from an EMBL/GenBank/DDBJ whole genome shotgun (WGS) entry which is preliminary data.</text>
</comment>
<dbReference type="Proteomes" id="UP000026923">
    <property type="component" value="Unassembled WGS sequence"/>
</dbReference>
<dbReference type="eggNOG" id="ENOG5032FCY">
    <property type="taxonomic scope" value="Bacteria"/>
</dbReference>
<proteinExistence type="predicted"/>
<name>A0A061JNG8_STUST</name>
<dbReference type="EMBL" id="AMCZ02000012">
    <property type="protein sequence ID" value="EWC41271.1"/>
    <property type="molecule type" value="Genomic_DNA"/>
</dbReference>